<evidence type="ECO:0000313" key="1">
    <source>
        <dbReference type="EMBL" id="GME87557.1"/>
    </source>
</evidence>
<gene>
    <name evidence="1" type="ORF">Cboi01_000043600</name>
</gene>
<keyword evidence="2" id="KW-1185">Reference proteome</keyword>
<reference evidence="1" key="1">
    <citation type="submission" date="2023-04" db="EMBL/GenBank/DDBJ databases">
        <title>Candida boidinii NBRC 1967.</title>
        <authorList>
            <person name="Ichikawa N."/>
            <person name="Sato H."/>
            <person name="Tonouchi N."/>
        </authorList>
    </citation>
    <scope>NUCLEOTIDE SEQUENCE</scope>
    <source>
        <strain evidence="1">NBRC 1967</strain>
    </source>
</reference>
<dbReference type="EMBL" id="BSXV01000113">
    <property type="protein sequence ID" value="GME87557.1"/>
    <property type="molecule type" value="Genomic_DNA"/>
</dbReference>
<protein>
    <submittedName>
        <fullName evidence="1">Unnamed protein product</fullName>
    </submittedName>
</protein>
<accession>A0ACB5TFZ6</accession>
<organism evidence="1 2">
    <name type="scientific">Candida boidinii</name>
    <name type="common">Yeast</name>
    <dbReference type="NCBI Taxonomy" id="5477"/>
    <lineage>
        <taxon>Eukaryota</taxon>
        <taxon>Fungi</taxon>
        <taxon>Dikarya</taxon>
        <taxon>Ascomycota</taxon>
        <taxon>Saccharomycotina</taxon>
        <taxon>Pichiomycetes</taxon>
        <taxon>Pichiales</taxon>
        <taxon>Pichiaceae</taxon>
        <taxon>Ogataea</taxon>
        <taxon>Ogataea/Candida clade</taxon>
    </lineage>
</organism>
<name>A0ACB5TFZ6_CANBO</name>
<dbReference type="Proteomes" id="UP001165101">
    <property type="component" value="Unassembled WGS sequence"/>
</dbReference>
<evidence type="ECO:0000313" key="2">
    <source>
        <dbReference type="Proteomes" id="UP001165101"/>
    </source>
</evidence>
<sequence length="137" mass="15642">MVDEELAAIRAARLQELQRNSQSGGSGSSGSNEGKESASASNPKQAILSQILEPEAKERLSRLRMVKPERVTSVENYLINLYQNGMLRHKIDEDEIVETLEKIARDERQNTESKIIFDRREIRDDSIDDDDDDDFFD</sequence>
<proteinExistence type="predicted"/>
<comment type="caution">
    <text evidence="1">The sequence shown here is derived from an EMBL/GenBank/DDBJ whole genome shotgun (WGS) entry which is preliminary data.</text>
</comment>